<evidence type="ECO:0000313" key="1">
    <source>
        <dbReference type="EMBL" id="KAK1148467.1"/>
    </source>
</evidence>
<keyword evidence="2" id="KW-1185">Reference proteome</keyword>
<accession>A0ACC3BDN6</accession>
<organism evidence="1 2">
    <name type="scientific">Aspergillus melleus</name>
    <dbReference type="NCBI Taxonomy" id="138277"/>
    <lineage>
        <taxon>Eukaryota</taxon>
        <taxon>Fungi</taxon>
        <taxon>Dikarya</taxon>
        <taxon>Ascomycota</taxon>
        <taxon>Pezizomycotina</taxon>
        <taxon>Eurotiomycetes</taxon>
        <taxon>Eurotiomycetidae</taxon>
        <taxon>Eurotiales</taxon>
        <taxon>Aspergillaceae</taxon>
        <taxon>Aspergillus</taxon>
        <taxon>Aspergillus subgen. Circumdati</taxon>
    </lineage>
</organism>
<name>A0ACC3BDN6_9EURO</name>
<evidence type="ECO:0000313" key="2">
    <source>
        <dbReference type="Proteomes" id="UP001177260"/>
    </source>
</evidence>
<protein>
    <submittedName>
        <fullName evidence="1">Uncharacterized protein</fullName>
    </submittedName>
</protein>
<gene>
    <name evidence="1" type="ORF">N8T08_009472</name>
</gene>
<dbReference type="EMBL" id="JAOPJF010000007">
    <property type="protein sequence ID" value="KAK1148467.1"/>
    <property type="molecule type" value="Genomic_DNA"/>
</dbReference>
<comment type="caution">
    <text evidence="1">The sequence shown here is derived from an EMBL/GenBank/DDBJ whole genome shotgun (WGS) entry which is preliminary data.</text>
</comment>
<reference evidence="1 2" key="1">
    <citation type="journal article" date="2023" name="ACS Omega">
        <title>Identification of the Neoaspergillic Acid Biosynthesis Gene Cluster by Establishing an In Vitro CRISPR-Ribonucleoprotein Genetic System in Aspergillus melleus.</title>
        <authorList>
            <person name="Yuan B."/>
            <person name="Grau M.F."/>
            <person name="Murata R.M."/>
            <person name="Torok T."/>
            <person name="Venkateswaran K."/>
            <person name="Stajich J.E."/>
            <person name="Wang C.C.C."/>
        </authorList>
    </citation>
    <scope>NUCLEOTIDE SEQUENCE [LARGE SCALE GENOMIC DNA]</scope>
    <source>
        <strain evidence="1 2">IMV 1140</strain>
    </source>
</reference>
<sequence>MLFKTFLFLAAVRSAYAECKCTPANDCWPSQTDWHSLNNTLRGKLIANQPIARPCFQGVGYDAKRCARPAPVYTINATSADDIAAGIKFAKDNNLRLVIKNTGHDVVGRSQGYGSLSIWIKHVKDGIHFHKEYTSSTQCKSSWAGSALTVGGGYVWEDVYAKAAENSVIAVGGSDKSVGVIGGYLQGGGHGMVSRDFGLATDQVLEYTVILASGEIVTASECQHQDLFMALRGGGGGTYGIVVSATIKVYPTRPVLMHTLSIVPVENKLSTFQDAIGDILSRYPNLSDEGFSGNGFLQKNVYQHTFSKLLDDNNTHSDVESGKNIMNKQIINHLSALNGTKLHVLSTFKYFPNWHAFFQGSGSHISDTGTSAVLPSRFFDKRSLISQQEKLKNLIRIFFNTRASETKPRNALLELCLVGGGKVLQPAPLTSVNPAWRKTYLLMELVETWYENDISRESVLSAATHQKLKAMKDITPGMGTYLNEADRNDPDYKHDCDNWEELTGGTVYGPLCKTN</sequence>
<dbReference type="Proteomes" id="UP001177260">
    <property type="component" value="Unassembled WGS sequence"/>
</dbReference>
<proteinExistence type="predicted"/>